<feature type="transmembrane region" description="Helical" evidence="1">
    <location>
        <begin position="282"/>
        <end position="304"/>
    </location>
</feature>
<name>A0A7X3FL62_9BACL</name>
<feature type="transmembrane region" description="Helical" evidence="1">
    <location>
        <begin position="158"/>
        <end position="180"/>
    </location>
</feature>
<accession>A0A7X3FL62</accession>
<comment type="caution">
    <text evidence="2">The sequence shown here is derived from an EMBL/GenBank/DDBJ whole genome shotgun (WGS) entry which is preliminary data.</text>
</comment>
<feature type="transmembrane region" description="Helical" evidence="1">
    <location>
        <begin position="316"/>
        <end position="334"/>
    </location>
</feature>
<dbReference type="OrthoDB" id="2658554at2"/>
<gene>
    <name evidence="2" type="ORF">EDM21_19935</name>
</gene>
<dbReference type="PANTHER" id="PTHR39177:SF1">
    <property type="entry name" value="ABC TRANSPORTER PERMEASE YTRC-RELATED"/>
    <property type="match status" value="1"/>
</dbReference>
<dbReference type="RefSeq" id="WP_157338201.1">
    <property type="nucleotide sequence ID" value="NZ_RHLK01000015.1"/>
</dbReference>
<reference evidence="2 3" key="1">
    <citation type="journal article" date="2019" name="Microorganisms">
        <title>Paenibacillus lutrae sp. nov., A Chitinolytic Species Isolated from A River Otter in Castril Natural Park, Granada, Spain.</title>
        <authorList>
            <person name="Rodriguez M."/>
            <person name="Reina J.C."/>
            <person name="Bejar V."/>
            <person name="Llamas I."/>
        </authorList>
    </citation>
    <scope>NUCLEOTIDE SEQUENCE [LARGE SCALE GENOMIC DNA]</scope>
    <source>
        <strain evidence="2 3">N10</strain>
    </source>
</reference>
<feature type="transmembrane region" description="Helical" evidence="1">
    <location>
        <begin position="187"/>
        <end position="209"/>
    </location>
</feature>
<proteinExistence type="predicted"/>
<feature type="transmembrane region" description="Helical" evidence="1">
    <location>
        <begin position="111"/>
        <end position="138"/>
    </location>
</feature>
<evidence type="ECO:0000313" key="3">
    <source>
        <dbReference type="Proteomes" id="UP000490800"/>
    </source>
</evidence>
<feature type="transmembrane region" description="Helical" evidence="1">
    <location>
        <begin position="70"/>
        <end position="90"/>
    </location>
</feature>
<organism evidence="2 3">
    <name type="scientific">Paenibacillus lutrae</name>
    <dbReference type="NCBI Taxonomy" id="2078573"/>
    <lineage>
        <taxon>Bacteria</taxon>
        <taxon>Bacillati</taxon>
        <taxon>Bacillota</taxon>
        <taxon>Bacilli</taxon>
        <taxon>Bacillales</taxon>
        <taxon>Paenibacillaceae</taxon>
        <taxon>Paenibacillus</taxon>
    </lineage>
</organism>
<dbReference type="PRINTS" id="PR02026">
    <property type="entry name" value="YTRCYTRDABC"/>
</dbReference>
<dbReference type="EMBL" id="RHLK01000015">
    <property type="protein sequence ID" value="MVP01769.1"/>
    <property type="molecule type" value="Genomic_DNA"/>
</dbReference>
<dbReference type="PANTHER" id="PTHR39177">
    <property type="entry name" value="ABC TRANSPORTER PERMEASE YTRC-RELATED"/>
    <property type="match status" value="1"/>
</dbReference>
<feature type="transmembrane region" description="Helical" evidence="1">
    <location>
        <begin position="241"/>
        <end position="262"/>
    </location>
</feature>
<keyword evidence="1" id="KW-0472">Membrane</keyword>
<dbReference type="InterPro" id="IPR023264">
    <property type="entry name" value="ABC_transptr_acetoin_YtrC/YtrD"/>
</dbReference>
<sequence>MFPKALWYKEYRQAKVLLWLMPIAGILCLTFSRYMNIYSMSAEQIEGYRLEFLQHNFTSWLFYNPFEDFIAYRVALSVLALGTGVMLIGMERWSGQQDLSFSLPFRRSQIFWVKWSIGILFLTGTVLFSTAADMGVIFFSPLREFLILEIHLNEMAQAILAVCAWYTLVLLIGTITGGVLSQLGLSLLASIFPLSLSMLGSSVPAGPVFDFSFTEKYEDFLAILNPAYFLLSPYDQEPESMMNLIIPAVYLLLFASLASYAYQHSKSEYDGQALIFPRLRPIFSWGLIICSALLSGALIKLYNWEGYQASFQSGTLFYSYYFAFLAGGTLAYLMTRLLRNKKIKII</sequence>
<feature type="transmembrane region" description="Helical" evidence="1">
    <location>
        <begin position="16"/>
        <end position="35"/>
    </location>
</feature>
<keyword evidence="1" id="KW-1133">Transmembrane helix</keyword>
<evidence type="ECO:0008006" key="4">
    <source>
        <dbReference type="Google" id="ProtNLM"/>
    </source>
</evidence>
<dbReference type="Proteomes" id="UP000490800">
    <property type="component" value="Unassembled WGS sequence"/>
</dbReference>
<keyword evidence="1" id="KW-0812">Transmembrane</keyword>
<evidence type="ECO:0000313" key="2">
    <source>
        <dbReference type="EMBL" id="MVP01769.1"/>
    </source>
</evidence>
<dbReference type="InterPro" id="IPR053046">
    <property type="entry name" value="ABC-5_transporter"/>
</dbReference>
<protein>
    <recommendedName>
        <fullName evidence="4">ABC transporter permease</fullName>
    </recommendedName>
</protein>
<evidence type="ECO:0000256" key="1">
    <source>
        <dbReference type="SAM" id="Phobius"/>
    </source>
</evidence>
<dbReference type="AlphaFoldDB" id="A0A7X3FL62"/>
<keyword evidence="3" id="KW-1185">Reference proteome</keyword>